<evidence type="ECO:0000256" key="1">
    <source>
        <dbReference type="SAM" id="Phobius"/>
    </source>
</evidence>
<keyword evidence="1" id="KW-0812">Transmembrane</keyword>
<feature type="transmembrane region" description="Helical" evidence="1">
    <location>
        <begin position="50"/>
        <end position="68"/>
    </location>
</feature>
<reference evidence="2" key="1">
    <citation type="submission" date="2023-03" db="EMBL/GenBank/DDBJ databases">
        <title>Massive genome expansion in bonnet fungi (Mycena s.s.) driven by repeated elements and novel gene families across ecological guilds.</title>
        <authorList>
            <consortium name="Lawrence Berkeley National Laboratory"/>
            <person name="Harder C.B."/>
            <person name="Miyauchi S."/>
            <person name="Viragh M."/>
            <person name="Kuo A."/>
            <person name="Thoen E."/>
            <person name="Andreopoulos B."/>
            <person name="Lu D."/>
            <person name="Skrede I."/>
            <person name="Drula E."/>
            <person name="Henrissat B."/>
            <person name="Morin E."/>
            <person name="Kohler A."/>
            <person name="Barry K."/>
            <person name="LaButti K."/>
            <person name="Morin E."/>
            <person name="Salamov A."/>
            <person name="Lipzen A."/>
            <person name="Mereny Z."/>
            <person name="Hegedus B."/>
            <person name="Baldrian P."/>
            <person name="Stursova M."/>
            <person name="Weitz H."/>
            <person name="Taylor A."/>
            <person name="Grigoriev I.V."/>
            <person name="Nagy L.G."/>
            <person name="Martin F."/>
            <person name="Kauserud H."/>
        </authorList>
    </citation>
    <scope>NUCLEOTIDE SEQUENCE</scope>
    <source>
        <strain evidence="2">CBHHK002</strain>
    </source>
</reference>
<protein>
    <submittedName>
        <fullName evidence="2">Uncharacterized protein</fullName>
    </submittedName>
</protein>
<name>A0AAD7ASJ3_9AGAR</name>
<accession>A0AAD7ASJ3</accession>
<feature type="transmembrane region" description="Helical" evidence="1">
    <location>
        <begin position="20"/>
        <end position="41"/>
    </location>
</feature>
<organism evidence="2 3">
    <name type="scientific">Mycena albidolilacea</name>
    <dbReference type="NCBI Taxonomy" id="1033008"/>
    <lineage>
        <taxon>Eukaryota</taxon>
        <taxon>Fungi</taxon>
        <taxon>Dikarya</taxon>
        <taxon>Basidiomycota</taxon>
        <taxon>Agaricomycotina</taxon>
        <taxon>Agaricomycetes</taxon>
        <taxon>Agaricomycetidae</taxon>
        <taxon>Agaricales</taxon>
        <taxon>Marasmiineae</taxon>
        <taxon>Mycenaceae</taxon>
        <taxon>Mycena</taxon>
    </lineage>
</organism>
<feature type="transmembrane region" description="Helical" evidence="1">
    <location>
        <begin position="217"/>
        <end position="237"/>
    </location>
</feature>
<evidence type="ECO:0000313" key="2">
    <source>
        <dbReference type="EMBL" id="KAJ7367196.1"/>
    </source>
</evidence>
<dbReference type="AlphaFoldDB" id="A0AAD7ASJ3"/>
<feature type="transmembrane region" description="Helical" evidence="1">
    <location>
        <begin position="143"/>
        <end position="166"/>
    </location>
</feature>
<keyword evidence="1" id="KW-1133">Transmembrane helix</keyword>
<feature type="transmembrane region" description="Helical" evidence="1">
    <location>
        <begin position="172"/>
        <end position="196"/>
    </location>
</feature>
<keyword evidence="1" id="KW-0472">Membrane</keyword>
<sequence>MTSSVYDDQWTTILSEILKSATSLFLGATCILLAAQACYFLSKRRSPGRGVLICAVMVACGLAIAQMIHQVVVTAIMMGLHHSAETTETASGRQRLQGSFQHLSQVKAQHDQILLLVNNLSTDSLFIYRCYVIWGVACYRRWVVGISLLLVLFTTIFGIVASSLLWNPKISNIVVGTGMMVSNLLVTGLTAGRIWWSRRHSVGREQLVHRYNTAIALLLESSGLYFIVMFAFFMVEIHGSPALLASPGISILNGAGVQLMNILPALLVVRVSLARSVDVDPTAGNLKLET</sequence>
<gene>
    <name evidence="2" type="ORF">DFH08DRAFT_929823</name>
</gene>
<dbReference type="EMBL" id="JARIHO010000002">
    <property type="protein sequence ID" value="KAJ7367196.1"/>
    <property type="molecule type" value="Genomic_DNA"/>
</dbReference>
<dbReference type="Proteomes" id="UP001218218">
    <property type="component" value="Unassembled WGS sequence"/>
</dbReference>
<evidence type="ECO:0000313" key="3">
    <source>
        <dbReference type="Proteomes" id="UP001218218"/>
    </source>
</evidence>
<keyword evidence="3" id="KW-1185">Reference proteome</keyword>
<feature type="transmembrane region" description="Helical" evidence="1">
    <location>
        <begin position="249"/>
        <end position="269"/>
    </location>
</feature>
<comment type="caution">
    <text evidence="2">The sequence shown here is derived from an EMBL/GenBank/DDBJ whole genome shotgun (WGS) entry which is preliminary data.</text>
</comment>
<feature type="transmembrane region" description="Helical" evidence="1">
    <location>
        <begin position="113"/>
        <end position="131"/>
    </location>
</feature>
<proteinExistence type="predicted"/>